<protein>
    <recommendedName>
        <fullName evidence="11">Oligoendopeptidase F</fullName>
    </recommendedName>
</protein>
<dbReference type="AlphaFoldDB" id="A0A2H0BLL9"/>
<dbReference type="Gene3D" id="1.20.140.70">
    <property type="entry name" value="Oligopeptidase f, N-terminal domain"/>
    <property type="match status" value="1"/>
</dbReference>
<evidence type="ECO:0008006" key="11">
    <source>
        <dbReference type="Google" id="ProtNLM"/>
    </source>
</evidence>
<evidence type="ECO:0000256" key="6">
    <source>
        <dbReference type="RuleBase" id="RU003435"/>
    </source>
</evidence>
<dbReference type="Pfam" id="PF08439">
    <property type="entry name" value="Peptidase_M3_N"/>
    <property type="match status" value="1"/>
</dbReference>
<dbReference type="GO" id="GO:0004222">
    <property type="term" value="F:metalloendopeptidase activity"/>
    <property type="evidence" value="ECO:0007669"/>
    <property type="project" value="InterPro"/>
</dbReference>
<feature type="domain" description="Peptidase M3A/M3B catalytic" evidence="7">
    <location>
        <begin position="73"/>
        <end position="450"/>
    </location>
</feature>
<keyword evidence="4 6" id="KW-0862">Zinc</keyword>
<keyword evidence="1 6" id="KW-0645">Protease</keyword>
<dbReference type="InterPro" id="IPR042088">
    <property type="entry name" value="OligoPept_F_C"/>
</dbReference>
<comment type="similarity">
    <text evidence="6">Belongs to the peptidase M3 family.</text>
</comment>
<accession>A0A2H0BLL9</accession>
<dbReference type="InterPro" id="IPR013647">
    <property type="entry name" value="OligopepF_N_dom"/>
</dbReference>
<evidence type="ECO:0000256" key="1">
    <source>
        <dbReference type="ARBA" id="ARBA00022670"/>
    </source>
</evidence>
<reference evidence="9 10" key="1">
    <citation type="submission" date="2017-09" db="EMBL/GenBank/DDBJ databases">
        <title>Depth-based differentiation of microbial function through sediment-hosted aquifers and enrichment of novel symbionts in the deep terrestrial subsurface.</title>
        <authorList>
            <person name="Probst A.J."/>
            <person name="Ladd B."/>
            <person name="Jarett J.K."/>
            <person name="Geller-Mcgrath D.E."/>
            <person name="Sieber C.M."/>
            <person name="Emerson J.B."/>
            <person name="Anantharaman K."/>
            <person name="Thomas B.C."/>
            <person name="Malmstrom R."/>
            <person name="Stieglmeier M."/>
            <person name="Klingl A."/>
            <person name="Woyke T."/>
            <person name="Ryan C.M."/>
            <person name="Banfield J.F."/>
        </authorList>
    </citation>
    <scope>NUCLEOTIDE SEQUENCE [LARGE SCALE GENOMIC DNA]</scope>
    <source>
        <strain evidence="9">CG22_combo_CG10-13_8_21_14_all_37_9</strain>
    </source>
</reference>
<dbReference type="Gene3D" id="1.10.1370.20">
    <property type="entry name" value="Oligoendopeptidase f, C-terminal domain"/>
    <property type="match status" value="1"/>
</dbReference>
<dbReference type="Proteomes" id="UP000229334">
    <property type="component" value="Unassembled WGS sequence"/>
</dbReference>
<comment type="cofactor">
    <cofactor evidence="6">
        <name>Zn(2+)</name>
        <dbReference type="ChEBI" id="CHEBI:29105"/>
    </cofactor>
    <text evidence="6">Binds 1 zinc ion.</text>
</comment>
<dbReference type="CDD" id="cd09610">
    <property type="entry name" value="M3B_PepF"/>
    <property type="match status" value="1"/>
</dbReference>
<evidence type="ECO:0000259" key="8">
    <source>
        <dbReference type="Pfam" id="PF08439"/>
    </source>
</evidence>
<dbReference type="Pfam" id="PF01432">
    <property type="entry name" value="Peptidase_M3"/>
    <property type="match status" value="1"/>
</dbReference>
<dbReference type="SUPFAM" id="SSF55486">
    <property type="entry name" value="Metalloproteases ('zincins'), catalytic domain"/>
    <property type="match status" value="1"/>
</dbReference>
<organism evidence="9 10">
    <name type="scientific">Candidatus Vogelbacteria bacterium CG22_combo_CG10-13_8_21_14_all_37_9</name>
    <dbReference type="NCBI Taxonomy" id="1975046"/>
    <lineage>
        <taxon>Bacteria</taxon>
        <taxon>Candidatus Vogeliibacteriota</taxon>
    </lineage>
</organism>
<evidence type="ECO:0000256" key="4">
    <source>
        <dbReference type="ARBA" id="ARBA00022833"/>
    </source>
</evidence>
<dbReference type="GO" id="GO:0006508">
    <property type="term" value="P:proteolysis"/>
    <property type="evidence" value="ECO:0007669"/>
    <property type="project" value="UniProtKB-KW"/>
</dbReference>
<feature type="domain" description="Oligopeptidase F N-terminal" evidence="8">
    <location>
        <begin position="1"/>
        <end position="53"/>
    </location>
</feature>
<keyword evidence="2 6" id="KW-0479">Metal-binding</keyword>
<evidence type="ECO:0000256" key="3">
    <source>
        <dbReference type="ARBA" id="ARBA00022801"/>
    </source>
</evidence>
<name>A0A2H0BLL9_9BACT</name>
<keyword evidence="3 6" id="KW-0378">Hydrolase</keyword>
<gene>
    <name evidence="9" type="ORF">COX02_00295</name>
</gene>
<sequence length="467" mass="53002">EFLNHPDLIVYKHWLERLFAEHKFMLSEAEEKIITLQSGPAYSNWINLTENSLAKEERLVAGQNKNLAELMSLMSNSDKKIRDEGAQVFDQILSDKIELAEAELNSILEYKKNQDQLRQVSRPDELRLSGDDIETKVVDAMLASVESAFPIAHEYYALKAKLLGVKKLAYHERNLSCGQTDKTYDFDQACNLVGKVLKNLDPEFSSIFESFLQNGQIDATPKKGKASGAFCAHELKTLPTYILLNHTGQLRDVLTLAHEVGHGINNELMRQKCHALDFSSPTSTAEVASTLMEDFVLEELGTKASPREQLTLLMEKLNDDISSIFRQTAAYRFEQALHQEFRQIGFLPATRIGELFHTHMSAYLGPSVEMGTGTENWWIHWSHFRRFFYVYSYASGLLISKNLQRKIRADKKFIPDVKTFLAAGSSASPQQLFLNLGLDISQADFWTDALKQIRQDLDKAQTLASQL</sequence>
<evidence type="ECO:0000256" key="2">
    <source>
        <dbReference type="ARBA" id="ARBA00022723"/>
    </source>
</evidence>
<dbReference type="GO" id="GO:0046872">
    <property type="term" value="F:metal ion binding"/>
    <property type="evidence" value="ECO:0007669"/>
    <property type="project" value="UniProtKB-UniRule"/>
</dbReference>
<evidence type="ECO:0000313" key="9">
    <source>
        <dbReference type="EMBL" id="PIP58439.1"/>
    </source>
</evidence>
<evidence type="ECO:0000313" key="10">
    <source>
        <dbReference type="Proteomes" id="UP000229334"/>
    </source>
</evidence>
<evidence type="ECO:0000256" key="5">
    <source>
        <dbReference type="ARBA" id="ARBA00023049"/>
    </source>
</evidence>
<evidence type="ECO:0000259" key="7">
    <source>
        <dbReference type="Pfam" id="PF01432"/>
    </source>
</evidence>
<comment type="caution">
    <text evidence="9">The sequence shown here is derived from an EMBL/GenBank/DDBJ whole genome shotgun (WGS) entry which is preliminary data.</text>
</comment>
<feature type="non-terminal residue" evidence="9">
    <location>
        <position position="1"/>
    </location>
</feature>
<keyword evidence="5 6" id="KW-0482">Metalloprotease</keyword>
<dbReference type="InterPro" id="IPR001567">
    <property type="entry name" value="Pept_M3A_M3B_dom"/>
</dbReference>
<dbReference type="EMBL" id="PCSX01000007">
    <property type="protein sequence ID" value="PIP58439.1"/>
    <property type="molecule type" value="Genomic_DNA"/>
</dbReference>
<proteinExistence type="inferred from homology"/>